<keyword evidence="10" id="KW-0407">Ion channel</keyword>
<keyword evidence="6 12" id="KW-0472">Membrane</keyword>
<keyword evidence="16" id="KW-1185">Reference proteome</keyword>
<evidence type="ECO:0000256" key="12">
    <source>
        <dbReference type="SAM" id="Phobius"/>
    </source>
</evidence>
<keyword evidence="8" id="KW-0325">Glycoprotein</keyword>
<feature type="transmembrane region" description="Helical" evidence="12">
    <location>
        <begin position="418"/>
        <end position="440"/>
    </location>
</feature>
<reference evidence="15" key="1">
    <citation type="submission" date="2022-08" db="EMBL/GenBank/DDBJ databases">
        <authorList>
            <person name="Marques A."/>
        </authorList>
    </citation>
    <scope>NUCLEOTIDE SEQUENCE</scope>
    <source>
        <strain evidence="15">RhyPub2mFocal</strain>
        <tissue evidence="15">Leaves</tissue>
    </source>
</reference>
<evidence type="ECO:0000256" key="4">
    <source>
        <dbReference type="ARBA" id="ARBA00022989"/>
    </source>
</evidence>
<sequence>MSYPESSLVRCLADFVKSYKWRRVIMAYEDDGYGTISGTAQLLAYALQQVGTLLDYTAVFPSMVSIADPTSIIRSELDRMRQHLSTVYIVLRSSENLTLSLFQEASTYGMMNKGSVWICGPDVTTLLDSILNASFISNHMEGVIGVEPYIKESEPEYNRFYSEFRQSFRGEYEKRGETSFNPGIYAVRAFDVLYAITLAANISSVNGSSLMDNLEVTNFTGLSGLVMPGINEGMTEESAYSTFRIVNVVGKSYKEIGYWSEGFGFYKDDSLSALQQLPVVLWPGETNVSPAGLRRLKVVVPVNPASYGFVKVEFNNETKNASSFSGFCIDVFISALGRLNSSILFEFVPFTIGRNLTYDDLLYQVYTKKFDVAIGDITITSSRSENVSFTEPYIGSGLTMVVPLKERELSFYSKVITIAWLLVILIVSNCYIANLSSILVTEKLKPNVNKSIVGCQNVSFVVSYVERVLKFKPENIVPIKVPEEVALAFGNKSITMAIMELPYARIFLSKHKNYALHGETQMLGGLGFALEKNDPLRAELSRAILELQEDGTIQNLESQWFSSLLSESDSTANSIDDRQSLSLNAVSILFILYGAVTNGEGRQGSSDSQGQQVSLSNQSGERQQEPLGHQNGERRQVSLNAQNNEGQQGPYGPHEDGGGQQVFLVPEDGGGLQVPSGTQDGGGHEKVPFGLHRRTRSTSTGSQTE</sequence>
<proteinExistence type="predicted"/>
<feature type="compositionally biased region" description="Low complexity" evidence="11">
    <location>
        <begin position="600"/>
        <end position="614"/>
    </location>
</feature>
<dbReference type="InterPro" id="IPR028082">
    <property type="entry name" value="Peripla_BP_I"/>
</dbReference>
<gene>
    <name evidence="15" type="ORF">LUZ62_064311</name>
</gene>
<evidence type="ECO:0000256" key="8">
    <source>
        <dbReference type="ARBA" id="ARBA00023180"/>
    </source>
</evidence>
<dbReference type="InterPro" id="IPR015683">
    <property type="entry name" value="Ionotropic_Glu_rcpt"/>
</dbReference>
<dbReference type="SMART" id="SM00062">
    <property type="entry name" value="PBPb"/>
    <property type="match status" value="1"/>
</dbReference>
<dbReference type="PANTHER" id="PTHR18966">
    <property type="entry name" value="IONOTROPIC GLUTAMATE RECEPTOR"/>
    <property type="match status" value="1"/>
</dbReference>
<dbReference type="InterPro" id="IPR001638">
    <property type="entry name" value="Solute-binding_3/MltF_N"/>
</dbReference>
<dbReference type="SUPFAM" id="SSF53822">
    <property type="entry name" value="Periplasmic binding protein-like I"/>
    <property type="match status" value="1"/>
</dbReference>
<evidence type="ECO:0000256" key="9">
    <source>
        <dbReference type="ARBA" id="ARBA00023286"/>
    </source>
</evidence>
<dbReference type="Gene3D" id="3.40.190.10">
    <property type="entry name" value="Periplasmic binding protein-like II"/>
    <property type="match status" value="3"/>
</dbReference>
<evidence type="ECO:0000256" key="5">
    <source>
        <dbReference type="ARBA" id="ARBA00023065"/>
    </source>
</evidence>
<evidence type="ECO:0000256" key="6">
    <source>
        <dbReference type="ARBA" id="ARBA00023136"/>
    </source>
</evidence>
<protein>
    <submittedName>
        <fullName evidence="15">Glutamate receptor</fullName>
    </submittedName>
</protein>
<feature type="domain" description="Solute-binding protein family 3/N-terminal" evidence="13">
    <location>
        <begin position="297"/>
        <end position="564"/>
    </location>
</feature>
<evidence type="ECO:0000256" key="1">
    <source>
        <dbReference type="ARBA" id="ARBA00004141"/>
    </source>
</evidence>
<feature type="region of interest" description="Disordered" evidence="11">
    <location>
        <begin position="600"/>
        <end position="631"/>
    </location>
</feature>
<dbReference type="SMART" id="SM00079">
    <property type="entry name" value="PBPe"/>
    <property type="match status" value="1"/>
</dbReference>
<keyword evidence="2" id="KW-0813">Transport</keyword>
<keyword evidence="5" id="KW-0406">Ion transport</keyword>
<dbReference type="GO" id="GO:0016020">
    <property type="term" value="C:membrane"/>
    <property type="evidence" value="ECO:0007669"/>
    <property type="project" value="UniProtKB-SubCell"/>
</dbReference>
<comment type="caution">
    <text evidence="15">The sequence shown here is derived from an EMBL/GenBank/DDBJ whole genome shotgun (WGS) entry which is preliminary data.</text>
</comment>
<dbReference type="SUPFAM" id="SSF53850">
    <property type="entry name" value="Periplasmic binding protein-like II"/>
    <property type="match status" value="1"/>
</dbReference>
<evidence type="ECO:0000313" key="16">
    <source>
        <dbReference type="Proteomes" id="UP001140206"/>
    </source>
</evidence>
<evidence type="ECO:0000313" key="15">
    <source>
        <dbReference type="EMBL" id="KAJ4780054.1"/>
    </source>
</evidence>
<organism evidence="15 16">
    <name type="scientific">Rhynchospora pubera</name>
    <dbReference type="NCBI Taxonomy" id="906938"/>
    <lineage>
        <taxon>Eukaryota</taxon>
        <taxon>Viridiplantae</taxon>
        <taxon>Streptophyta</taxon>
        <taxon>Embryophyta</taxon>
        <taxon>Tracheophyta</taxon>
        <taxon>Spermatophyta</taxon>
        <taxon>Magnoliopsida</taxon>
        <taxon>Liliopsida</taxon>
        <taxon>Poales</taxon>
        <taxon>Cyperaceae</taxon>
        <taxon>Cyperoideae</taxon>
        <taxon>Rhynchosporeae</taxon>
        <taxon>Rhynchospora</taxon>
    </lineage>
</organism>
<evidence type="ECO:0000256" key="2">
    <source>
        <dbReference type="ARBA" id="ARBA00022448"/>
    </source>
</evidence>
<dbReference type="GO" id="GO:0015276">
    <property type="term" value="F:ligand-gated monoatomic ion channel activity"/>
    <property type="evidence" value="ECO:0007669"/>
    <property type="project" value="InterPro"/>
</dbReference>
<evidence type="ECO:0000259" key="13">
    <source>
        <dbReference type="SMART" id="SM00062"/>
    </source>
</evidence>
<keyword evidence="4 12" id="KW-1133">Transmembrane helix</keyword>
<dbReference type="Gene3D" id="3.40.50.2300">
    <property type="match status" value="1"/>
</dbReference>
<evidence type="ECO:0000256" key="7">
    <source>
        <dbReference type="ARBA" id="ARBA00023170"/>
    </source>
</evidence>
<dbReference type="Pfam" id="PF00497">
    <property type="entry name" value="SBP_bac_3"/>
    <property type="match status" value="1"/>
</dbReference>
<evidence type="ECO:0000256" key="10">
    <source>
        <dbReference type="ARBA" id="ARBA00023303"/>
    </source>
</evidence>
<dbReference type="InterPro" id="IPR001320">
    <property type="entry name" value="Iontro_rcpt_C"/>
</dbReference>
<keyword evidence="3 12" id="KW-0812">Transmembrane</keyword>
<feature type="region of interest" description="Disordered" evidence="11">
    <location>
        <begin position="643"/>
        <end position="705"/>
    </location>
</feature>
<keyword evidence="7 15" id="KW-0675">Receptor</keyword>
<dbReference type="AlphaFoldDB" id="A0AAV8EL84"/>
<dbReference type="EMBL" id="JAMFTS010000003">
    <property type="protein sequence ID" value="KAJ4780054.1"/>
    <property type="molecule type" value="Genomic_DNA"/>
</dbReference>
<dbReference type="Proteomes" id="UP001140206">
    <property type="component" value="Chromosome 3"/>
</dbReference>
<dbReference type="Pfam" id="PF01094">
    <property type="entry name" value="ANF_receptor"/>
    <property type="match status" value="1"/>
</dbReference>
<comment type="subcellular location">
    <subcellularLocation>
        <location evidence="1">Membrane</location>
        <topology evidence="1">Multi-pass membrane protein</topology>
    </subcellularLocation>
</comment>
<name>A0AAV8EL84_9POAL</name>
<evidence type="ECO:0000256" key="3">
    <source>
        <dbReference type="ARBA" id="ARBA00022692"/>
    </source>
</evidence>
<keyword evidence="9" id="KW-1071">Ligand-gated ion channel</keyword>
<evidence type="ECO:0000259" key="14">
    <source>
        <dbReference type="SMART" id="SM00079"/>
    </source>
</evidence>
<evidence type="ECO:0000256" key="11">
    <source>
        <dbReference type="SAM" id="MobiDB-lite"/>
    </source>
</evidence>
<dbReference type="CDD" id="cd13686">
    <property type="entry name" value="GluR_Plant"/>
    <property type="match status" value="1"/>
</dbReference>
<accession>A0AAV8EL84</accession>
<feature type="domain" description="Ionotropic glutamate receptor C-terminal" evidence="14">
    <location>
        <begin position="297"/>
        <end position="563"/>
    </location>
</feature>
<dbReference type="InterPro" id="IPR001828">
    <property type="entry name" value="ANF_lig-bd_rcpt"/>
</dbReference>